<protein>
    <recommendedName>
        <fullName evidence="10">ABC transporter permease</fullName>
    </recommendedName>
</protein>
<sequence>MSAHPPVGAAHGRTDPRYRRRREGRGARADGPAGDGRRGGAGRLLRTSRADRHVRPHPGAVRGPDHRGIPPRSRAWGAVRPGGDPHRGHGAGRAHPARRERPGAAMTGDRLRPSPDRTTEDLPGERQALPARIRLTLTRLLPYLGAAQGYIGLLLVIAFGILTKGQYFWNQTNLTNAITAFSSRGILAVGVTLVILTAGIDLSVGSIMGIGSMTAAMLLVHQNLSPWLIVPASAAVGAVFGLANGLGTTVLRIQSFVMTLAMLSIVRGIDRQVSGNVAVGTAVAGENGQPTRQAAAFAQLGTPGHTLFQGTWLPLFGKAGIGYPVVAFIAVCIVFQIVLTKTRFGRHIYAVGGNPTAARLSGVNVTLVVVAVFTLSGLLAGFAGPIDAAYSASADPLAGTGYELDAIAAAVIGGASLAGGKGTVTGTFVGALILTLLDNVLGLNAISTNAQLIIKGSIVVVAVVLQRPGFFRGIAEPITRRLRRQAAATAPPPSESGP</sequence>
<feature type="transmembrane region" description="Helical" evidence="7">
    <location>
        <begin position="321"/>
        <end position="339"/>
    </location>
</feature>
<keyword evidence="5 7" id="KW-0472">Membrane</keyword>
<proteinExistence type="predicted"/>
<evidence type="ECO:0000256" key="6">
    <source>
        <dbReference type="SAM" id="MobiDB-lite"/>
    </source>
</evidence>
<feature type="transmembrane region" description="Helical" evidence="7">
    <location>
        <begin position="360"/>
        <end position="382"/>
    </location>
</feature>
<dbReference type="EMBL" id="CP046172">
    <property type="protein sequence ID" value="QIS12814.1"/>
    <property type="molecule type" value="Genomic_DNA"/>
</dbReference>
<dbReference type="AlphaFoldDB" id="A0A6G9YI06"/>
<organism evidence="8 9">
    <name type="scientific">Nocardia arthritidis</name>
    <dbReference type="NCBI Taxonomy" id="228602"/>
    <lineage>
        <taxon>Bacteria</taxon>
        <taxon>Bacillati</taxon>
        <taxon>Actinomycetota</taxon>
        <taxon>Actinomycetes</taxon>
        <taxon>Mycobacteriales</taxon>
        <taxon>Nocardiaceae</taxon>
        <taxon>Nocardia</taxon>
    </lineage>
</organism>
<dbReference type="KEGG" id="nah:F5544_24795"/>
<accession>A0A6G9YI06</accession>
<feature type="transmembrane region" description="Helical" evidence="7">
    <location>
        <begin position="427"/>
        <end position="446"/>
    </location>
</feature>
<evidence type="ECO:0000256" key="7">
    <source>
        <dbReference type="SAM" id="Phobius"/>
    </source>
</evidence>
<evidence type="ECO:0000256" key="1">
    <source>
        <dbReference type="ARBA" id="ARBA00004651"/>
    </source>
</evidence>
<evidence type="ECO:0000313" key="8">
    <source>
        <dbReference type="EMBL" id="QIS12814.1"/>
    </source>
</evidence>
<comment type="subcellular location">
    <subcellularLocation>
        <location evidence="1">Cell membrane</location>
        <topology evidence="1">Multi-pass membrane protein</topology>
    </subcellularLocation>
</comment>
<dbReference type="GO" id="GO:0005886">
    <property type="term" value="C:plasma membrane"/>
    <property type="evidence" value="ECO:0007669"/>
    <property type="project" value="UniProtKB-SubCell"/>
</dbReference>
<gene>
    <name evidence="8" type="ORF">F5544_24795</name>
</gene>
<feature type="transmembrane region" description="Helical" evidence="7">
    <location>
        <begin position="140"/>
        <end position="162"/>
    </location>
</feature>
<feature type="compositionally biased region" description="Basic and acidic residues" evidence="6">
    <location>
        <begin position="109"/>
        <end position="123"/>
    </location>
</feature>
<feature type="region of interest" description="Disordered" evidence="6">
    <location>
        <begin position="1"/>
        <end position="123"/>
    </location>
</feature>
<dbReference type="GO" id="GO:0022857">
    <property type="term" value="F:transmembrane transporter activity"/>
    <property type="evidence" value="ECO:0007669"/>
    <property type="project" value="InterPro"/>
</dbReference>
<name>A0A6G9YI06_9NOCA</name>
<keyword evidence="2" id="KW-1003">Cell membrane</keyword>
<evidence type="ECO:0000256" key="2">
    <source>
        <dbReference type="ARBA" id="ARBA00022475"/>
    </source>
</evidence>
<evidence type="ECO:0000256" key="5">
    <source>
        <dbReference type="ARBA" id="ARBA00023136"/>
    </source>
</evidence>
<keyword evidence="9" id="KW-1185">Reference proteome</keyword>
<reference evidence="8 9" key="1">
    <citation type="journal article" date="2019" name="ACS Chem. Biol.">
        <title>Identification and Mobilization of a Cryptic Antibiotic Biosynthesis Gene Locus from a Human-Pathogenic Nocardia Isolate.</title>
        <authorList>
            <person name="Herisse M."/>
            <person name="Ishida K."/>
            <person name="Porter J.L."/>
            <person name="Howden B."/>
            <person name="Hertweck C."/>
            <person name="Stinear T.P."/>
            <person name="Pidot S.J."/>
        </authorList>
    </citation>
    <scope>NUCLEOTIDE SEQUENCE [LARGE SCALE GENOMIC DNA]</scope>
    <source>
        <strain evidence="8 9">AUSMDU00012717</strain>
    </source>
</reference>
<keyword evidence="3 7" id="KW-0812">Transmembrane</keyword>
<feature type="transmembrane region" description="Helical" evidence="7">
    <location>
        <begin position="226"/>
        <end position="243"/>
    </location>
</feature>
<dbReference type="Pfam" id="PF02653">
    <property type="entry name" value="BPD_transp_2"/>
    <property type="match status" value="1"/>
</dbReference>
<keyword evidence="4 7" id="KW-1133">Transmembrane helix</keyword>
<dbReference type="Proteomes" id="UP000503540">
    <property type="component" value="Chromosome"/>
</dbReference>
<evidence type="ECO:0000256" key="4">
    <source>
        <dbReference type="ARBA" id="ARBA00022989"/>
    </source>
</evidence>
<evidence type="ECO:0000313" key="9">
    <source>
        <dbReference type="Proteomes" id="UP000503540"/>
    </source>
</evidence>
<evidence type="ECO:0000256" key="3">
    <source>
        <dbReference type="ARBA" id="ARBA00022692"/>
    </source>
</evidence>
<dbReference type="CDD" id="cd06579">
    <property type="entry name" value="TM_PBP1_transp_AraH_like"/>
    <property type="match status" value="1"/>
</dbReference>
<dbReference type="PANTHER" id="PTHR32196">
    <property type="entry name" value="ABC TRANSPORTER PERMEASE PROTEIN YPHD-RELATED-RELATED"/>
    <property type="match status" value="1"/>
</dbReference>
<evidence type="ECO:0008006" key="10">
    <source>
        <dbReference type="Google" id="ProtNLM"/>
    </source>
</evidence>
<dbReference type="InterPro" id="IPR001851">
    <property type="entry name" value="ABC_transp_permease"/>
</dbReference>